<proteinExistence type="predicted"/>
<gene>
    <name evidence="1" type="ORF">GCM10025868_27570</name>
</gene>
<dbReference type="Proteomes" id="UP001157017">
    <property type="component" value="Unassembled WGS sequence"/>
</dbReference>
<organism evidence="1 2">
    <name type="scientific">Angustibacter aerolatus</name>
    <dbReference type="NCBI Taxonomy" id="1162965"/>
    <lineage>
        <taxon>Bacteria</taxon>
        <taxon>Bacillati</taxon>
        <taxon>Actinomycetota</taxon>
        <taxon>Actinomycetes</taxon>
        <taxon>Kineosporiales</taxon>
        <taxon>Kineosporiaceae</taxon>
    </lineage>
</organism>
<name>A0ABQ6JGZ9_9ACTN</name>
<evidence type="ECO:0000313" key="2">
    <source>
        <dbReference type="Proteomes" id="UP001157017"/>
    </source>
</evidence>
<sequence length="83" mass="9181">MTDRPVDLADRLLRAAVADEQVAHRLAPHDDVEAVRAQVRRLAREQHVRIRTGLVDGALVVARADAAVWHESAERMRAKATPG</sequence>
<comment type="caution">
    <text evidence="1">The sequence shown here is derived from an EMBL/GenBank/DDBJ whole genome shotgun (WGS) entry which is preliminary data.</text>
</comment>
<accession>A0ABQ6JGZ9</accession>
<reference evidence="2" key="1">
    <citation type="journal article" date="2019" name="Int. J. Syst. Evol. Microbiol.">
        <title>The Global Catalogue of Microorganisms (GCM) 10K type strain sequencing project: providing services to taxonomists for standard genome sequencing and annotation.</title>
        <authorList>
            <consortium name="The Broad Institute Genomics Platform"/>
            <consortium name="The Broad Institute Genome Sequencing Center for Infectious Disease"/>
            <person name="Wu L."/>
            <person name="Ma J."/>
        </authorList>
    </citation>
    <scope>NUCLEOTIDE SEQUENCE [LARGE SCALE GENOMIC DNA]</scope>
    <source>
        <strain evidence="2">NBRC 108730</strain>
    </source>
</reference>
<protein>
    <submittedName>
        <fullName evidence="1">Uncharacterized protein</fullName>
    </submittedName>
</protein>
<evidence type="ECO:0000313" key="1">
    <source>
        <dbReference type="EMBL" id="GMA87507.1"/>
    </source>
</evidence>
<keyword evidence="2" id="KW-1185">Reference proteome</keyword>
<dbReference type="EMBL" id="BSUZ01000001">
    <property type="protein sequence ID" value="GMA87507.1"/>
    <property type="molecule type" value="Genomic_DNA"/>
</dbReference>